<dbReference type="PANTHER" id="PTHR24379">
    <property type="entry name" value="KRAB AND ZINC FINGER DOMAIN-CONTAINING"/>
    <property type="match status" value="1"/>
</dbReference>
<feature type="domain" description="C2H2-type" evidence="7">
    <location>
        <begin position="267"/>
        <end position="294"/>
    </location>
</feature>
<evidence type="ECO:0000256" key="2">
    <source>
        <dbReference type="ARBA" id="ARBA00022737"/>
    </source>
</evidence>
<feature type="domain" description="C2H2-type" evidence="7">
    <location>
        <begin position="323"/>
        <end position="350"/>
    </location>
</feature>
<reference evidence="8 9" key="1">
    <citation type="journal article" date="2022" name="Nat. Ecol. Evol.">
        <title>A masculinizing supergene underlies an exaggerated male reproductive morph in a spider.</title>
        <authorList>
            <person name="Hendrickx F."/>
            <person name="De Corte Z."/>
            <person name="Sonet G."/>
            <person name="Van Belleghem S.M."/>
            <person name="Kostlbacher S."/>
            <person name="Vangestel C."/>
        </authorList>
    </citation>
    <scope>NUCLEOTIDE SEQUENCE [LARGE SCALE GENOMIC DNA]</scope>
    <source>
        <strain evidence="8">W744_W776</strain>
    </source>
</reference>
<evidence type="ECO:0000256" key="4">
    <source>
        <dbReference type="ARBA" id="ARBA00022833"/>
    </source>
</evidence>
<keyword evidence="2" id="KW-0677">Repeat</keyword>
<proteinExistence type="predicted"/>
<evidence type="ECO:0000259" key="7">
    <source>
        <dbReference type="PROSITE" id="PS50157"/>
    </source>
</evidence>
<evidence type="ECO:0000256" key="6">
    <source>
        <dbReference type="SAM" id="MobiDB-lite"/>
    </source>
</evidence>
<dbReference type="EMBL" id="JAFNEN010000244">
    <property type="protein sequence ID" value="KAG8188274.1"/>
    <property type="molecule type" value="Genomic_DNA"/>
</dbReference>
<feature type="domain" description="C2H2-type" evidence="7">
    <location>
        <begin position="295"/>
        <end position="322"/>
    </location>
</feature>
<organism evidence="8 9">
    <name type="scientific">Oedothorax gibbosus</name>
    <dbReference type="NCBI Taxonomy" id="931172"/>
    <lineage>
        <taxon>Eukaryota</taxon>
        <taxon>Metazoa</taxon>
        <taxon>Ecdysozoa</taxon>
        <taxon>Arthropoda</taxon>
        <taxon>Chelicerata</taxon>
        <taxon>Arachnida</taxon>
        <taxon>Araneae</taxon>
        <taxon>Araneomorphae</taxon>
        <taxon>Entelegynae</taxon>
        <taxon>Araneoidea</taxon>
        <taxon>Linyphiidae</taxon>
        <taxon>Erigoninae</taxon>
        <taxon>Oedothorax</taxon>
    </lineage>
</organism>
<evidence type="ECO:0000313" key="8">
    <source>
        <dbReference type="EMBL" id="KAG8188274.1"/>
    </source>
</evidence>
<evidence type="ECO:0000256" key="1">
    <source>
        <dbReference type="ARBA" id="ARBA00022723"/>
    </source>
</evidence>
<dbReference type="InterPro" id="IPR013087">
    <property type="entry name" value="Znf_C2H2_type"/>
</dbReference>
<protein>
    <recommendedName>
        <fullName evidence="7">C2H2-type domain-containing protein</fullName>
    </recommendedName>
</protein>
<dbReference type="InterPro" id="IPR036236">
    <property type="entry name" value="Znf_C2H2_sf"/>
</dbReference>
<feature type="domain" description="C2H2-type" evidence="7">
    <location>
        <begin position="35"/>
        <end position="62"/>
    </location>
</feature>
<keyword evidence="9" id="KW-1185">Reference proteome</keyword>
<dbReference type="Pfam" id="PF00096">
    <property type="entry name" value="zf-C2H2"/>
    <property type="match status" value="1"/>
</dbReference>
<accession>A0AAV6UX98</accession>
<keyword evidence="4" id="KW-0862">Zinc</keyword>
<gene>
    <name evidence="8" type="ORF">JTE90_012108</name>
</gene>
<dbReference type="SMART" id="SM00355">
    <property type="entry name" value="ZnF_C2H2"/>
    <property type="match status" value="6"/>
</dbReference>
<evidence type="ECO:0000256" key="5">
    <source>
        <dbReference type="PROSITE-ProRule" id="PRU00042"/>
    </source>
</evidence>
<feature type="region of interest" description="Disordered" evidence="6">
    <location>
        <begin position="1"/>
        <end position="21"/>
    </location>
</feature>
<dbReference type="GO" id="GO:0008270">
    <property type="term" value="F:zinc ion binding"/>
    <property type="evidence" value="ECO:0007669"/>
    <property type="project" value="UniProtKB-KW"/>
</dbReference>
<dbReference type="SUPFAM" id="SSF57667">
    <property type="entry name" value="beta-beta-alpha zinc fingers"/>
    <property type="match status" value="3"/>
</dbReference>
<dbReference type="Proteomes" id="UP000827092">
    <property type="component" value="Unassembled WGS sequence"/>
</dbReference>
<evidence type="ECO:0000256" key="3">
    <source>
        <dbReference type="ARBA" id="ARBA00022771"/>
    </source>
</evidence>
<name>A0AAV6UX98_9ARAC</name>
<dbReference type="PROSITE" id="PS00028">
    <property type="entry name" value="ZINC_FINGER_C2H2_1"/>
    <property type="match status" value="5"/>
</dbReference>
<comment type="caution">
    <text evidence="8">The sequence shown here is derived from an EMBL/GenBank/DDBJ whole genome shotgun (WGS) entry which is preliminary data.</text>
</comment>
<keyword evidence="1" id="KW-0479">Metal-binding</keyword>
<dbReference type="Gene3D" id="3.30.160.60">
    <property type="entry name" value="Classic Zinc Finger"/>
    <property type="match status" value="3"/>
</dbReference>
<sequence>MPSTRLSSKSVTKGAGSSASCSVAQTMPSCANKKIACEICGRSFQREGVLSRHRSLHAKETASVQPLVKSETLPCNACGKVFKNTGTLGRHRCKNLSKESKLTNVETVSKTRDVSRSSKFLNKRQLHKSVRASKSIPVQISSSFKPESALLVDTENTSQKPDVIIGVSSRSSSRIESKKSASESMNKILTDNSTLKIKGASKNLVMKSKPDVKKPAALTTTHGESKIRKSKGIKQVERYSCKVCNKTFGCETRLEKHETLHDSSKPFSCDVCGKFFDDIRFVKTHKTLHEKKSRKECDVCGKVFNERIFFDIHCLTHVEQKPFRCDICEDIFKDKSSYMRHCKGHKARTKKVAERFLSMKEVLKQKLEDSNRPS</sequence>
<feature type="domain" description="C2H2-type" evidence="7">
    <location>
        <begin position="73"/>
        <end position="100"/>
    </location>
</feature>
<dbReference type="PROSITE" id="PS50157">
    <property type="entry name" value="ZINC_FINGER_C2H2_2"/>
    <property type="match status" value="6"/>
</dbReference>
<keyword evidence="3 5" id="KW-0863">Zinc-finger</keyword>
<dbReference type="Pfam" id="PF12874">
    <property type="entry name" value="zf-met"/>
    <property type="match status" value="1"/>
</dbReference>
<dbReference type="AlphaFoldDB" id="A0AAV6UX98"/>
<evidence type="ECO:0000313" key="9">
    <source>
        <dbReference type="Proteomes" id="UP000827092"/>
    </source>
</evidence>
<dbReference type="PANTHER" id="PTHR24379:SF121">
    <property type="entry name" value="C2H2-TYPE DOMAIN-CONTAINING PROTEIN"/>
    <property type="match status" value="1"/>
</dbReference>
<feature type="domain" description="C2H2-type" evidence="7">
    <location>
        <begin position="239"/>
        <end position="266"/>
    </location>
</feature>